<dbReference type="Proteomes" id="UP001245370">
    <property type="component" value="Unassembled WGS sequence"/>
</dbReference>
<keyword evidence="1" id="KW-0732">Signal</keyword>
<accession>A0A9W6CQH5</accession>
<dbReference type="GeneID" id="95765437"/>
<dbReference type="EMBL" id="BSDO01000010">
    <property type="protein sequence ID" value="GLI24994.1"/>
    <property type="molecule type" value="Genomic_DNA"/>
</dbReference>
<evidence type="ECO:0000256" key="1">
    <source>
        <dbReference type="SAM" id="SignalP"/>
    </source>
</evidence>
<keyword evidence="5" id="KW-1185">Reference proteome</keyword>
<reference evidence="2" key="1">
    <citation type="submission" date="2022-12" db="EMBL/GenBank/DDBJ databases">
        <title>Reference genome sequencing for broad-spectrum identification of bacterial and archaeal isolates by mass spectrometry.</title>
        <authorList>
            <person name="Sekiguchi Y."/>
            <person name="Tourlousse D.M."/>
        </authorList>
    </citation>
    <scope>NUCLEOTIDE SEQUENCE</scope>
    <source>
        <strain evidence="2">301</strain>
    </source>
</reference>
<name>A0A9W6CQH5_XANFL</name>
<dbReference type="EMBL" id="JAVDPY010000011">
    <property type="protein sequence ID" value="MDR6336225.1"/>
    <property type="molecule type" value="Genomic_DNA"/>
</dbReference>
<organism evidence="2 4">
    <name type="scientific">Xanthobacter flavus</name>
    <dbReference type="NCBI Taxonomy" id="281"/>
    <lineage>
        <taxon>Bacteria</taxon>
        <taxon>Pseudomonadati</taxon>
        <taxon>Pseudomonadota</taxon>
        <taxon>Alphaproteobacteria</taxon>
        <taxon>Hyphomicrobiales</taxon>
        <taxon>Xanthobacteraceae</taxon>
        <taxon>Xanthobacter</taxon>
    </lineage>
</organism>
<dbReference type="AlphaFoldDB" id="A0A9W6CQH5"/>
<protein>
    <submittedName>
        <fullName evidence="2">Uncharacterized protein</fullName>
    </submittedName>
</protein>
<reference evidence="3 5" key="2">
    <citation type="submission" date="2023-07" db="EMBL/GenBank/DDBJ databases">
        <title>Genomic Encyclopedia of Type Strains, Phase IV (KMG-IV): sequencing the most valuable type-strain genomes for metagenomic binning, comparative biology and taxonomic classification.</title>
        <authorList>
            <person name="Goeker M."/>
        </authorList>
    </citation>
    <scope>NUCLEOTIDE SEQUENCE [LARGE SCALE GENOMIC DNA]</scope>
    <source>
        <strain evidence="3 5">DSM 338</strain>
    </source>
</reference>
<gene>
    <name evidence="3" type="ORF">GGQ86_004724</name>
    <name evidence="2" type="ORF">XFLAVUS301_46680</name>
</gene>
<dbReference type="RefSeq" id="WP_281809701.1">
    <property type="nucleotide sequence ID" value="NZ_BSDO01000010.1"/>
</dbReference>
<comment type="caution">
    <text evidence="2">The sequence shown here is derived from an EMBL/GenBank/DDBJ whole genome shotgun (WGS) entry which is preliminary data.</text>
</comment>
<evidence type="ECO:0000313" key="5">
    <source>
        <dbReference type="Proteomes" id="UP001245370"/>
    </source>
</evidence>
<evidence type="ECO:0000313" key="4">
    <source>
        <dbReference type="Proteomes" id="UP001144397"/>
    </source>
</evidence>
<evidence type="ECO:0000313" key="3">
    <source>
        <dbReference type="EMBL" id="MDR6336225.1"/>
    </source>
</evidence>
<evidence type="ECO:0000313" key="2">
    <source>
        <dbReference type="EMBL" id="GLI24994.1"/>
    </source>
</evidence>
<sequence>MGDETKVTRAGRGVRLAMAAGLAAATLLPGAARAQSFGNDEQSCVYYGYWAVSVIYLAASQGCDWKRANEWIDPMRHAKWCMGQSAQSMSKAPQVHRNGVTARCAKQGASVKINI</sequence>
<dbReference type="Proteomes" id="UP001144397">
    <property type="component" value="Unassembled WGS sequence"/>
</dbReference>
<feature type="chain" id="PRO_5040927725" evidence="1">
    <location>
        <begin position="35"/>
        <end position="115"/>
    </location>
</feature>
<feature type="signal peptide" evidence="1">
    <location>
        <begin position="1"/>
        <end position="34"/>
    </location>
</feature>
<proteinExistence type="predicted"/>